<dbReference type="Pfam" id="PF10646">
    <property type="entry name" value="Germane"/>
    <property type="match status" value="1"/>
</dbReference>
<feature type="domain" description="Lipoprotein LpqB C-terminal" evidence="3">
    <location>
        <begin position="382"/>
        <end position="639"/>
    </location>
</feature>
<protein>
    <submittedName>
        <fullName evidence="5">LpqB family beta-propeller domain-containing protein</fullName>
    </submittedName>
</protein>
<dbReference type="InterPro" id="IPR059026">
    <property type="entry name" value="LpqB_N"/>
</dbReference>
<reference evidence="5 6" key="1">
    <citation type="journal article" date="2019" name="Int. J. Syst. Evol. Microbiol.">
        <title>The Global Catalogue of Microorganisms (GCM) 10K type strain sequencing project: providing services to taxonomists for standard genome sequencing and annotation.</title>
        <authorList>
            <consortium name="The Broad Institute Genomics Platform"/>
            <consortium name="The Broad Institute Genome Sequencing Center for Infectious Disease"/>
            <person name="Wu L."/>
            <person name="Ma J."/>
        </authorList>
    </citation>
    <scope>NUCLEOTIDE SEQUENCE [LARGE SCALE GENOMIC DNA]</scope>
    <source>
        <strain evidence="5 6">JCM 15478</strain>
    </source>
</reference>
<accession>A0ABN2WGL1</accession>
<evidence type="ECO:0000313" key="5">
    <source>
        <dbReference type="EMBL" id="GAA2091542.1"/>
    </source>
</evidence>
<name>A0ABN2WGL1_9ACTN</name>
<keyword evidence="6" id="KW-1185">Reference proteome</keyword>
<comment type="caution">
    <text evidence="5">The sequence shown here is derived from an EMBL/GenBank/DDBJ whole genome shotgun (WGS) entry which is preliminary data.</text>
</comment>
<feature type="region of interest" description="Disordered" evidence="1">
    <location>
        <begin position="1"/>
        <end position="27"/>
    </location>
</feature>
<dbReference type="InterPro" id="IPR019606">
    <property type="entry name" value="GerMN"/>
</dbReference>
<evidence type="ECO:0000259" key="3">
    <source>
        <dbReference type="Pfam" id="PF10647"/>
    </source>
</evidence>
<evidence type="ECO:0000256" key="1">
    <source>
        <dbReference type="SAM" id="MobiDB-lite"/>
    </source>
</evidence>
<dbReference type="Pfam" id="PF10647">
    <property type="entry name" value="Gmad1"/>
    <property type="match status" value="1"/>
</dbReference>
<evidence type="ECO:0000259" key="4">
    <source>
        <dbReference type="Pfam" id="PF25976"/>
    </source>
</evidence>
<feature type="compositionally biased region" description="Basic residues" evidence="1">
    <location>
        <begin position="1"/>
        <end position="11"/>
    </location>
</feature>
<dbReference type="SUPFAM" id="SSF63829">
    <property type="entry name" value="Calcium-dependent phosphotriesterase"/>
    <property type="match status" value="1"/>
</dbReference>
<dbReference type="EMBL" id="BAAAPE010000013">
    <property type="protein sequence ID" value="GAA2091542.1"/>
    <property type="molecule type" value="Genomic_DNA"/>
</dbReference>
<gene>
    <name evidence="5" type="ORF">GCM10009801_57600</name>
</gene>
<feature type="region of interest" description="Disordered" evidence="1">
    <location>
        <begin position="615"/>
        <end position="640"/>
    </location>
</feature>
<evidence type="ECO:0000313" key="6">
    <source>
        <dbReference type="Proteomes" id="UP001500016"/>
    </source>
</evidence>
<proteinExistence type="predicted"/>
<feature type="domain" description="GerMN" evidence="2">
    <location>
        <begin position="230"/>
        <end position="333"/>
    </location>
</feature>
<dbReference type="Proteomes" id="UP001500016">
    <property type="component" value="Unassembled WGS sequence"/>
</dbReference>
<dbReference type="Pfam" id="PF25976">
    <property type="entry name" value="LpqB_N"/>
    <property type="match status" value="1"/>
</dbReference>
<organism evidence="5 6">
    <name type="scientific">Streptomyces albiaxialis</name>
    <dbReference type="NCBI Taxonomy" id="329523"/>
    <lineage>
        <taxon>Bacteria</taxon>
        <taxon>Bacillati</taxon>
        <taxon>Actinomycetota</taxon>
        <taxon>Actinomycetes</taxon>
        <taxon>Kitasatosporales</taxon>
        <taxon>Streptomycetaceae</taxon>
        <taxon>Streptomyces</taxon>
    </lineage>
</organism>
<evidence type="ECO:0000259" key="2">
    <source>
        <dbReference type="Pfam" id="PF10646"/>
    </source>
</evidence>
<dbReference type="InterPro" id="IPR018910">
    <property type="entry name" value="LpqB_C"/>
</dbReference>
<feature type="domain" description="Lipoprotein LpqB N-terminal" evidence="4">
    <location>
        <begin position="83"/>
        <end position="208"/>
    </location>
</feature>
<sequence length="640" mass="69446">MDADVRRRRQSGRSGSSGRSGRSGGYGRRWRSVRRVRALASLAVLGALLAGCASMPDEGGLDRVNSSHRAQADTQVRVYSVSPQKGETPQQIVRGFLEATTSDEANFPTAQEYLTPQMARAWNPFSGTHVLSSGPSVRKAPKAERDLPGKDGYVTQVTGRRMAEVDRKHAYSPAKGEYNARFYLTKVDGQWRIDRMPDGLVLGQSDFQRIYRPINNYYYAELGPDSESVTNGKNVLVADPVYLRRRINPVTETIAALLEGPTGWIDPVVKTAFPRGTRLAPKQRHLTLDDAGALTVRLNAKGSRASRTQCDRMAAQVLHSVQDQASAKVSKVDLRGPQGAEMCTQTREDAADYQPGRLNGSAKRVYFIDKNHRVTALGRHFDQPEPVEGALGTGKVEMGAVAVNRPEKEAAAVTRGRRSLYVASLEGGPGTLGDPVLMSKAKHEDDRLTAPSWDGLGDLWIADRDPKNPRLLRLRGGKEKPEEIEVPGLRKGQRIESVKIASDGLRIALRVREPQGSSTLQLGRVHHGGTTKKPEASVAALRPVAPQLEDVVAASWAGGSRLVVVGRESGSVQQLLYMETDGSASDQPTLPGINDVTGVAASEDENRPLLADSEDGIVRLPPDSNWRTLTGEGSAPVYPG</sequence>